<reference evidence="2" key="1">
    <citation type="journal article" date="2020" name="Stud. Mycol.">
        <title>101 Dothideomycetes genomes: a test case for predicting lifestyles and emergence of pathogens.</title>
        <authorList>
            <person name="Haridas S."/>
            <person name="Albert R."/>
            <person name="Binder M."/>
            <person name="Bloem J."/>
            <person name="Labutti K."/>
            <person name="Salamov A."/>
            <person name="Andreopoulos B."/>
            <person name="Baker S."/>
            <person name="Barry K."/>
            <person name="Bills G."/>
            <person name="Bluhm B."/>
            <person name="Cannon C."/>
            <person name="Castanera R."/>
            <person name="Culley D."/>
            <person name="Daum C."/>
            <person name="Ezra D."/>
            <person name="Gonzalez J."/>
            <person name="Henrissat B."/>
            <person name="Kuo A."/>
            <person name="Liang C."/>
            <person name="Lipzen A."/>
            <person name="Lutzoni F."/>
            <person name="Magnuson J."/>
            <person name="Mondo S."/>
            <person name="Nolan M."/>
            <person name="Ohm R."/>
            <person name="Pangilinan J."/>
            <person name="Park H.-J."/>
            <person name="Ramirez L."/>
            <person name="Alfaro M."/>
            <person name="Sun H."/>
            <person name="Tritt A."/>
            <person name="Yoshinaga Y."/>
            <person name="Zwiers L.-H."/>
            <person name="Turgeon B."/>
            <person name="Goodwin S."/>
            <person name="Spatafora J."/>
            <person name="Crous P."/>
            <person name="Grigoriev I."/>
        </authorList>
    </citation>
    <scope>NUCLEOTIDE SEQUENCE</scope>
    <source>
        <strain evidence="2">CBS 627.86</strain>
    </source>
</reference>
<feature type="region of interest" description="Disordered" evidence="1">
    <location>
        <begin position="146"/>
        <end position="177"/>
    </location>
</feature>
<keyword evidence="3" id="KW-1185">Reference proteome</keyword>
<accession>A0A6A5ZC27</accession>
<protein>
    <submittedName>
        <fullName evidence="2">Uncharacterized protein</fullName>
    </submittedName>
</protein>
<dbReference type="Proteomes" id="UP000799770">
    <property type="component" value="Unassembled WGS sequence"/>
</dbReference>
<dbReference type="AlphaFoldDB" id="A0A6A5ZC27"/>
<sequence>MGNYERLHEDNRKGIDRSLVTVNQNWGLSNSEDALDDDLKPSPRAKDWGVGFCQKLAELSKKCPDRQKAQALLKKYMEARSKKYLAEWKAANAQGKAATKDPSKRAKGLSPEDIASALFEVENEEEEDDDTEVPTLISVTETVDTAKESVKHRREKKHARVNEPGEDGRSSGLDFVPAQKRQRTDGLLFIPNPPKIHSMPIPLMRRPKKARNAIPPAPVLDTAPDKSSVTSMSPAHKAAAAALPSLLAALDEAEPHLKPVHRAQLVADGEEAVGWDKISSVWPQVMVLKASIEEAIGEVEPTRKE</sequence>
<feature type="compositionally biased region" description="Basic residues" evidence="1">
    <location>
        <begin position="150"/>
        <end position="159"/>
    </location>
</feature>
<evidence type="ECO:0000256" key="1">
    <source>
        <dbReference type="SAM" id="MobiDB-lite"/>
    </source>
</evidence>
<feature type="compositionally biased region" description="Basic and acidic residues" evidence="1">
    <location>
        <begin position="160"/>
        <end position="169"/>
    </location>
</feature>
<gene>
    <name evidence="2" type="ORF">BDV96DRAFT_597986</name>
</gene>
<dbReference type="EMBL" id="ML977319">
    <property type="protein sequence ID" value="KAF2117040.1"/>
    <property type="molecule type" value="Genomic_DNA"/>
</dbReference>
<evidence type="ECO:0000313" key="3">
    <source>
        <dbReference type="Proteomes" id="UP000799770"/>
    </source>
</evidence>
<organism evidence="2 3">
    <name type="scientific">Lophiotrema nucula</name>
    <dbReference type="NCBI Taxonomy" id="690887"/>
    <lineage>
        <taxon>Eukaryota</taxon>
        <taxon>Fungi</taxon>
        <taxon>Dikarya</taxon>
        <taxon>Ascomycota</taxon>
        <taxon>Pezizomycotina</taxon>
        <taxon>Dothideomycetes</taxon>
        <taxon>Pleosporomycetidae</taxon>
        <taxon>Pleosporales</taxon>
        <taxon>Lophiotremataceae</taxon>
        <taxon>Lophiotrema</taxon>
    </lineage>
</organism>
<name>A0A6A5ZC27_9PLEO</name>
<proteinExistence type="predicted"/>
<evidence type="ECO:0000313" key="2">
    <source>
        <dbReference type="EMBL" id="KAF2117040.1"/>
    </source>
</evidence>